<proteinExistence type="inferred from homology"/>
<comment type="caution">
    <text evidence="10">The sequence shown here is derived from an EMBL/GenBank/DDBJ whole genome shotgun (WGS) entry which is preliminary data.</text>
</comment>
<evidence type="ECO:0000313" key="11">
    <source>
        <dbReference type="Proteomes" id="UP001642484"/>
    </source>
</evidence>
<dbReference type="SUPFAM" id="SSF52540">
    <property type="entry name" value="P-loop containing nucleoside triphosphate hydrolases"/>
    <property type="match status" value="1"/>
</dbReference>
<keyword evidence="11" id="KW-1185">Reference proteome</keyword>
<dbReference type="Gene3D" id="3.30.70.1620">
    <property type="match status" value="1"/>
</dbReference>
<dbReference type="Pfam" id="PF02463">
    <property type="entry name" value="SMC_N"/>
    <property type="match status" value="1"/>
</dbReference>
<gene>
    <name evidence="10" type="ORF">CCMP2556_LOCUS34273</name>
</gene>
<dbReference type="PANTHER" id="PTHR18937">
    <property type="entry name" value="STRUCTURAL MAINTENANCE OF CHROMOSOMES SMC FAMILY MEMBER"/>
    <property type="match status" value="1"/>
</dbReference>
<dbReference type="SMART" id="SM00968">
    <property type="entry name" value="SMC_hinge"/>
    <property type="match status" value="1"/>
</dbReference>
<keyword evidence="2" id="KW-0132">Cell division</keyword>
<keyword evidence="5 7" id="KW-0539">Nucleus</keyword>
<protein>
    <recommendedName>
        <fullName evidence="7">Structural maintenance of chromosomes protein</fullName>
    </recommendedName>
</protein>
<keyword evidence="6" id="KW-0131">Cell cycle</keyword>
<dbReference type="InterPro" id="IPR010935">
    <property type="entry name" value="SMC_hinge"/>
</dbReference>
<dbReference type="InterPro" id="IPR003395">
    <property type="entry name" value="RecF/RecN/SMC_N"/>
</dbReference>
<accession>A0ABP0P0X9</accession>
<evidence type="ECO:0000256" key="3">
    <source>
        <dbReference type="ARBA" id="ARBA00022776"/>
    </source>
</evidence>
<comment type="subcellular location">
    <subcellularLocation>
        <location evidence="1 7">Nucleus</location>
    </subcellularLocation>
</comment>
<keyword evidence="4 8" id="KW-0175">Coiled coil</keyword>
<evidence type="ECO:0000256" key="7">
    <source>
        <dbReference type="PIRNR" id="PIRNR005719"/>
    </source>
</evidence>
<dbReference type="PANTHER" id="PTHR18937:SF12">
    <property type="entry name" value="STRUCTURAL MAINTENANCE OF CHROMOSOMES PROTEIN"/>
    <property type="match status" value="1"/>
</dbReference>
<evidence type="ECO:0000259" key="9">
    <source>
        <dbReference type="SMART" id="SM00968"/>
    </source>
</evidence>
<dbReference type="Proteomes" id="UP001642484">
    <property type="component" value="Unassembled WGS sequence"/>
</dbReference>
<dbReference type="EMBL" id="CAXAMN010022472">
    <property type="protein sequence ID" value="CAK9069688.1"/>
    <property type="molecule type" value="Genomic_DNA"/>
</dbReference>
<evidence type="ECO:0000256" key="8">
    <source>
        <dbReference type="SAM" id="Coils"/>
    </source>
</evidence>
<dbReference type="SUPFAM" id="SSF75553">
    <property type="entry name" value="Smc hinge domain"/>
    <property type="match status" value="1"/>
</dbReference>
<evidence type="ECO:0000256" key="1">
    <source>
        <dbReference type="ARBA" id="ARBA00004123"/>
    </source>
</evidence>
<organism evidence="10 11">
    <name type="scientific">Durusdinium trenchii</name>
    <dbReference type="NCBI Taxonomy" id="1381693"/>
    <lineage>
        <taxon>Eukaryota</taxon>
        <taxon>Sar</taxon>
        <taxon>Alveolata</taxon>
        <taxon>Dinophyceae</taxon>
        <taxon>Suessiales</taxon>
        <taxon>Symbiodiniaceae</taxon>
        <taxon>Durusdinium</taxon>
    </lineage>
</organism>
<feature type="coiled-coil region" evidence="8">
    <location>
        <begin position="174"/>
        <end position="504"/>
    </location>
</feature>
<name>A0ABP0P0X9_9DINO</name>
<dbReference type="InterPro" id="IPR024704">
    <property type="entry name" value="SMC"/>
</dbReference>
<evidence type="ECO:0000256" key="4">
    <source>
        <dbReference type="ARBA" id="ARBA00023054"/>
    </source>
</evidence>
<dbReference type="Pfam" id="PF06470">
    <property type="entry name" value="SMC_hinge"/>
    <property type="match status" value="1"/>
</dbReference>
<evidence type="ECO:0000256" key="2">
    <source>
        <dbReference type="ARBA" id="ARBA00022618"/>
    </source>
</evidence>
<dbReference type="Gene3D" id="1.20.1060.20">
    <property type="match status" value="1"/>
</dbReference>
<dbReference type="InterPro" id="IPR036277">
    <property type="entry name" value="SMC_hinge_sf"/>
</dbReference>
<dbReference type="PIRSF" id="PIRSF005719">
    <property type="entry name" value="SMC"/>
    <property type="match status" value="1"/>
</dbReference>
<dbReference type="Gene3D" id="3.40.50.300">
    <property type="entry name" value="P-loop containing nucleotide triphosphate hydrolases"/>
    <property type="match status" value="2"/>
</dbReference>
<sequence length="1271" mass="146234">MYQNAQAHIEKLIILNFKSYAGRHEIGPFDKFTCIIGPNGSGKSNIMDAISFCLGIKTKHLRGERLKDLVYRREEETVEANPRSAEVTLAFKSAKGIMRYFSRVINTRGEATYRYGTSTTKMAQLGYEEYSQLLASENIFVRARSFLVFQGDVMQLARRQGQELTLMLETISGSEQLRDRYTELSKELELAQEKARMYFQHRREAETTVSLLEQQRAEVQRYQDLRAQREALVIEAALFRLFCADRDAAVNLEAAQQLKEELSGTEQDLRKRRKKADADEVQRQQLEKELREAQNEHFALNSALEQRKPEIGNCRKQAAHWTIKEREAQARIQQEQEKMQSLKAAWEDATERRKTAEQELEEIRGRKVDCAIQLTAEQRKEYDQAVQKTEQLNSKAREKLREAEEKLRRIMQELKASKEDLGERQEKRGRLAAKVEDLGREKRDLEISLDTSSIEMQQTKRQVVNLEDEVKTFAAFKESLIEERAQLTAEVDSVKARREQLDKLEQRQRVADELRGRFPEAVLGRISELLLPTQKRFDLPLQMALGAMAEAFVVKDSVAARQCVTHLKDGRISSETFLALDRLEDPKVGDMSALTSGKAGRRLATQCVQHNDKFLQRQDYWRETAPAAIDRTVNFLLRGVIIADTLEEAKAISYVDARKQKLQPRVVTLEGEVIAPNGNMSVKSLSGGRVEFGGAEQLHEIREKEKKLHQVLRDLATLEEESARKQQQVTDLKAEVAKKEAEHGVSEPQLQQLSDALDGRATELENLTKQIEELGQVVDEKDGQQQKLRKEKEALEAELLKVGRAHFKKLNSELGVEDIREVIMREERENQKLQSEVEQFEDFLRRAKAEETRAEQRFRSTQRLDELQRDLEQYRRDIHFAENRLEELEELQRVAAEKVKAAEEHLTQVKEQKENFDEASKTSKAELQLLKTQAEDVKKRLKKQNDKVKMLFSIICTIFHECRERRVELPLLETDADKSAMERVLSREQDIEDMAMKDLEAAVRSVQIDFSKLPEDKKELALEDRLIDSKTVEAEYAEQVAELARELEKLNPNMRAMEQCEVEESKLQEIRNQADVASLESQRILRDFEQVKADRVSRFMKCFRHIEERINPYYRELTSYDGYTGGSAYLDLDDAEEPYNGGITFTACPPGKRFFPMELLSGGERSMASMALLFAMHSFQPPPFMILDEVDAPFDRKNTSSLVNYLKKMKFQCVVISLKDTFFAHSDSIIGVFKDRSAQTSGNVSLPLQRLGKLAEEGEAADARAVPLTVD</sequence>
<evidence type="ECO:0000313" key="10">
    <source>
        <dbReference type="EMBL" id="CAK9069688.1"/>
    </source>
</evidence>
<feature type="coiled-coil region" evidence="8">
    <location>
        <begin position="701"/>
        <end position="951"/>
    </location>
</feature>
<dbReference type="InterPro" id="IPR027417">
    <property type="entry name" value="P-loop_NTPase"/>
</dbReference>
<comment type="similarity">
    <text evidence="7">Belongs to the SMC family.</text>
</comment>
<evidence type="ECO:0000256" key="6">
    <source>
        <dbReference type="ARBA" id="ARBA00023306"/>
    </source>
</evidence>
<reference evidence="10 11" key="1">
    <citation type="submission" date="2024-02" db="EMBL/GenBank/DDBJ databases">
        <authorList>
            <person name="Chen Y."/>
            <person name="Shah S."/>
            <person name="Dougan E. K."/>
            <person name="Thang M."/>
            <person name="Chan C."/>
        </authorList>
    </citation>
    <scope>NUCLEOTIDE SEQUENCE [LARGE SCALE GENOMIC DNA]</scope>
</reference>
<feature type="coiled-coil region" evidence="8">
    <location>
        <begin position="1053"/>
        <end position="1080"/>
    </location>
</feature>
<evidence type="ECO:0000256" key="5">
    <source>
        <dbReference type="ARBA" id="ARBA00023242"/>
    </source>
</evidence>
<feature type="domain" description="SMC hinge" evidence="9">
    <location>
        <begin position="520"/>
        <end position="653"/>
    </location>
</feature>
<keyword evidence="3" id="KW-0498">Mitosis</keyword>